<keyword evidence="3 4" id="KW-0687">Ribonucleoprotein</keyword>
<feature type="non-terminal residue" evidence="6">
    <location>
        <position position="1"/>
    </location>
</feature>
<dbReference type="SMART" id="SM01387">
    <property type="entry name" value="Ribosomal_S15"/>
    <property type="match status" value="1"/>
</dbReference>
<dbReference type="PROSITE" id="PS00362">
    <property type="entry name" value="RIBOSOMAL_S15"/>
    <property type="match status" value="1"/>
</dbReference>
<proteinExistence type="inferred from homology"/>
<dbReference type="GO" id="GO:1990904">
    <property type="term" value="C:ribonucleoprotein complex"/>
    <property type="evidence" value="ECO:0007669"/>
    <property type="project" value="UniProtKB-KW"/>
</dbReference>
<evidence type="ECO:0000256" key="1">
    <source>
        <dbReference type="ARBA" id="ARBA00008434"/>
    </source>
</evidence>
<dbReference type="InterPro" id="IPR005290">
    <property type="entry name" value="Ribosomal_uS15_bac-type"/>
</dbReference>
<dbReference type="GO" id="GO:0003735">
    <property type="term" value="F:structural constituent of ribosome"/>
    <property type="evidence" value="ECO:0007669"/>
    <property type="project" value="InterPro"/>
</dbReference>
<dbReference type="NCBIfam" id="TIGR00952">
    <property type="entry name" value="S15_bact"/>
    <property type="match status" value="1"/>
</dbReference>
<dbReference type="PANTHER" id="PTHR23321:SF26">
    <property type="entry name" value="SMALL RIBOSOMAL SUBUNIT PROTEIN US15M"/>
    <property type="match status" value="1"/>
</dbReference>
<dbReference type="AlphaFoldDB" id="A0A1D1ZW29"/>
<gene>
    <name evidence="6" type="ORF">g.3325</name>
</gene>
<dbReference type="GO" id="GO:0005840">
    <property type="term" value="C:ribosome"/>
    <property type="evidence" value="ECO:0007669"/>
    <property type="project" value="UniProtKB-KW"/>
</dbReference>
<protein>
    <recommendedName>
        <fullName evidence="5">30S ribosomal protein S15</fullName>
    </recommendedName>
</protein>
<dbReference type="CDD" id="cd00353">
    <property type="entry name" value="Ribosomal_S15p_S13e"/>
    <property type="match status" value="1"/>
</dbReference>
<evidence type="ECO:0000256" key="2">
    <source>
        <dbReference type="ARBA" id="ARBA00022980"/>
    </source>
</evidence>
<dbReference type="EMBL" id="GDKF01007466">
    <property type="protein sequence ID" value="JAT71156.1"/>
    <property type="molecule type" value="Transcribed_RNA"/>
</dbReference>
<evidence type="ECO:0000313" key="6">
    <source>
        <dbReference type="EMBL" id="JAT71156.1"/>
    </source>
</evidence>
<dbReference type="Gene3D" id="1.10.287.10">
    <property type="entry name" value="S15/NS1, RNA-binding"/>
    <property type="match status" value="1"/>
</dbReference>
<dbReference type="InterPro" id="IPR009068">
    <property type="entry name" value="uS15_NS1_RNA-bd_sf"/>
</dbReference>
<keyword evidence="2 4" id="KW-0689">Ribosomal protein</keyword>
<accession>A0A1D1ZW29</accession>
<name>A0A1D1ZW29_AUXPR</name>
<organism evidence="6">
    <name type="scientific">Auxenochlorella protothecoides</name>
    <name type="common">Green microalga</name>
    <name type="synonym">Chlorella protothecoides</name>
    <dbReference type="NCBI Taxonomy" id="3075"/>
    <lineage>
        <taxon>Eukaryota</taxon>
        <taxon>Viridiplantae</taxon>
        <taxon>Chlorophyta</taxon>
        <taxon>core chlorophytes</taxon>
        <taxon>Trebouxiophyceae</taxon>
        <taxon>Chlorellales</taxon>
        <taxon>Chlorellaceae</taxon>
        <taxon>Auxenochlorella</taxon>
    </lineage>
</organism>
<dbReference type="GO" id="GO:0006412">
    <property type="term" value="P:translation"/>
    <property type="evidence" value="ECO:0007669"/>
    <property type="project" value="InterPro"/>
</dbReference>
<dbReference type="PANTHER" id="PTHR23321">
    <property type="entry name" value="RIBOSOMAL PROTEIN S15, BACTERIAL AND ORGANELLAR"/>
    <property type="match status" value="1"/>
</dbReference>
<dbReference type="HAMAP" id="MF_01343_B">
    <property type="entry name" value="Ribosomal_uS15_B"/>
    <property type="match status" value="1"/>
</dbReference>
<evidence type="ECO:0000256" key="4">
    <source>
        <dbReference type="RuleBase" id="RU003919"/>
    </source>
</evidence>
<reference evidence="6" key="1">
    <citation type="submission" date="2015-08" db="EMBL/GenBank/DDBJ databases">
        <authorList>
            <person name="Babu N.S."/>
            <person name="Beckwith C.J."/>
            <person name="Beseler K.G."/>
            <person name="Brison A."/>
            <person name="Carone J.V."/>
            <person name="Caskin T.P."/>
            <person name="Diamond M."/>
            <person name="Durham M.E."/>
            <person name="Foxe J.M."/>
            <person name="Go M."/>
            <person name="Henderson B.A."/>
            <person name="Jones I.B."/>
            <person name="McGettigan J.A."/>
            <person name="Micheletti S.J."/>
            <person name="Nasrallah M.E."/>
            <person name="Ortiz D."/>
            <person name="Piller C.R."/>
            <person name="Privatt S.R."/>
            <person name="Schneider S.L."/>
            <person name="Sharp S."/>
            <person name="Smith T.C."/>
            <person name="Stanton J.D."/>
            <person name="Ullery H.E."/>
            <person name="Wilson R.J."/>
            <person name="Serrano M.G."/>
            <person name="Buck G."/>
            <person name="Lee V."/>
            <person name="Wang Y."/>
            <person name="Carvalho R."/>
            <person name="Voegtly L."/>
            <person name="Shi R."/>
            <person name="Duckworth R."/>
            <person name="Johnson A."/>
            <person name="Loviza R."/>
            <person name="Walstead R."/>
            <person name="Shah Z."/>
            <person name="Kiflezghi M."/>
            <person name="Wade K."/>
            <person name="Ball S.L."/>
            <person name="Bradley K.W."/>
            <person name="Asai D.J."/>
            <person name="Bowman C.A."/>
            <person name="Russell D.A."/>
            <person name="Pope W.H."/>
            <person name="Jacobs-Sera D."/>
            <person name="Hendrix R.W."/>
            <person name="Hatfull G.F."/>
        </authorList>
    </citation>
    <scope>NUCLEOTIDE SEQUENCE</scope>
</reference>
<dbReference type="InterPro" id="IPR000589">
    <property type="entry name" value="Ribosomal_uS15"/>
</dbReference>
<evidence type="ECO:0000256" key="3">
    <source>
        <dbReference type="ARBA" id="ARBA00023274"/>
    </source>
</evidence>
<dbReference type="Pfam" id="PF00312">
    <property type="entry name" value="Ribosomal_S15"/>
    <property type="match status" value="1"/>
</dbReference>
<dbReference type="SUPFAM" id="SSF47060">
    <property type="entry name" value="S15/NS1 RNA-binding domain"/>
    <property type="match status" value="1"/>
</dbReference>
<sequence>LMPTLHMHVCCPVEVFEVGYLSKELTDMAYLAACTSLQGLQSHRPVVLTQVRSSPSVFRTGPPPSLQISARYRGKGTDLSRVPAFQRSSTDSGSSEVQIARLTARVAQLTVHLQEHKKDYASRRGLMQVLSRRKQLLLYLQSTDRPKYEHVLQSLGIRAPKSGSI</sequence>
<comment type="similarity">
    <text evidence="1 4">Belongs to the universal ribosomal protein uS15 family.</text>
</comment>
<evidence type="ECO:0000256" key="5">
    <source>
        <dbReference type="RuleBase" id="RU003920"/>
    </source>
</evidence>
<dbReference type="GO" id="GO:0005737">
    <property type="term" value="C:cytoplasm"/>
    <property type="evidence" value="ECO:0007669"/>
    <property type="project" value="UniProtKB-ARBA"/>
</dbReference>